<name>A0A2G5SMU9_9PELO</name>
<sequence>MEAAQANAEEVEMEQDAVGEARGADAEKQIGYPSEENQKISFQCDSFENHQVNAQFRIAYRICSTRSSTIKMMEKNDQPRNYLS</sequence>
<dbReference type="AlphaFoldDB" id="A0A2G5SMU9"/>
<feature type="region of interest" description="Disordered" evidence="1">
    <location>
        <begin position="1"/>
        <end position="34"/>
    </location>
</feature>
<evidence type="ECO:0000256" key="1">
    <source>
        <dbReference type="SAM" id="MobiDB-lite"/>
    </source>
</evidence>
<accession>A0A2G5SMU9</accession>
<dbReference type="Proteomes" id="UP000230233">
    <property type="component" value="Chromosome X"/>
</dbReference>
<comment type="caution">
    <text evidence="2">The sequence shown here is derived from an EMBL/GenBank/DDBJ whole genome shotgun (WGS) entry which is preliminary data.</text>
</comment>
<evidence type="ECO:0000313" key="2">
    <source>
        <dbReference type="EMBL" id="PIC16201.1"/>
    </source>
</evidence>
<organism evidence="2 3">
    <name type="scientific">Caenorhabditis nigoni</name>
    <dbReference type="NCBI Taxonomy" id="1611254"/>
    <lineage>
        <taxon>Eukaryota</taxon>
        <taxon>Metazoa</taxon>
        <taxon>Ecdysozoa</taxon>
        <taxon>Nematoda</taxon>
        <taxon>Chromadorea</taxon>
        <taxon>Rhabditida</taxon>
        <taxon>Rhabditina</taxon>
        <taxon>Rhabditomorpha</taxon>
        <taxon>Rhabditoidea</taxon>
        <taxon>Rhabditidae</taxon>
        <taxon>Peloderinae</taxon>
        <taxon>Caenorhabditis</taxon>
    </lineage>
</organism>
<reference evidence="3" key="1">
    <citation type="submission" date="2017-10" db="EMBL/GenBank/DDBJ databases">
        <title>Rapid genome shrinkage in a self-fertile nematode reveals novel sperm competition proteins.</title>
        <authorList>
            <person name="Yin D."/>
            <person name="Schwarz E.M."/>
            <person name="Thomas C.G."/>
            <person name="Felde R.L."/>
            <person name="Korf I.F."/>
            <person name="Cutter A.D."/>
            <person name="Schartner C.M."/>
            <person name="Ralston E.J."/>
            <person name="Meyer B.J."/>
            <person name="Haag E.S."/>
        </authorList>
    </citation>
    <scope>NUCLEOTIDE SEQUENCE [LARGE SCALE GENOMIC DNA]</scope>
    <source>
        <strain evidence="3">JU1422</strain>
    </source>
</reference>
<proteinExistence type="predicted"/>
<keyword evidence="3" id="KW-1185">Reference proteome</keyword>
<gene>
    <name evidence="2" type="primary">Cnig_chr_X.g22882</name>
    <name evidence="2" type="ORF">B9Z55_022882</name>
</gene>
<dbReference type="EMBL" id="PDUG01000006">
    <property type="protein sequence ID" value="PIC16201.1"/>
    <property type="molecule type" value="Genomic_DNA"/>
</dbReference>
<evidence type="ECO:0000313" key="3">
    <source>
        <dbReference type="Proteomes" id="UP000230233"/>
    </source>
</evidence>
<protein>
    <submittedName>
        <fullName evidence="2">Uncharacterized protein</fullName>
    </submittedName>
</protein>